<evidence type="ECO:0000313" key="1">
    <source>
        <dbReference type="EMBL" id="KER18710.1"/>
    </source>
</evidence>
<name>A0A074Z653_OPIVI</name>
<dbReference type="KEGG" id="ovi:T265_12184"/>
<sequence length="106" mass="11498">MATTTFTPPWLTGPTCVQTAGECGQKTVHISSVFSEEFRLAPRGSALAEDLKVQPKVRQIPAKNCESVPAASDRRSFHRLQKNVQKSVRKALCPQPAVGLPISSPQ</sequence>
<keyword evidence="2" id="KW-1185">Reference proteome</keyword>
<dbReference type="RefSeq" id="XP_009177543.1">
    <property type="nucleotide sequence ID" value="XM_009179279.1"/>
</dbReference>
<dbReference type="CTD" id="20326352"/>
<accession>A0A074Z653</accession>
<reference evidence="1 2" key="1">
    <citation type="submission" date="2013-11" db="EMBL/GenBank/DDBJ databases">
        <title>Opisthorchis viverrini - life in the bile duct.</title>
        <authorList>
            <person name="Young N.D."/>
            <person name="Nagarajan N."/>
            <person name="Lin S.J."/>
            <person name="Korhonen P.K."/>
            <person name="Jex A.R."/>
            <person name="Hall R.S."/>
            <person name="Safavi-Hemami H."/>
            <person name="Kaewkong W."/>
            <person name="Bertrand D."/>
            <person name="Gao S."/>
            <person name="Seet Q."/>
            <person name="Wongkham S."/>
            <person name="Teh B.T."/>
            <person name="Wongkham C."/>
            <person name="Intapan P.M."/>
            <person name="Maleewong W."/>
            <person name="Yang X."/>
            <person name="Hu M."/>
            <person name="Wang Z."/>
            <person name="Hofmann A."/>
            <person name="Sternberg P.W."/>
            <person name="Tan P."/>
            <person name="Wang J."/>
            <person name="Gasser R.B."/>
        </authorList>
    </citation>
    <scope>NUCLEOTIDE SEQUENCE [LARGE SCALE GENOMIC DNA]</scope>
</reference>
<dbReference type="GeneID" id="20326352"/>
<organism evidence="1 2">
    <name type="scientific">Opisthorchis viverrini</name>
    <name type="common">Southeast Asian liver fluke</name>
    <dbReference type="NCBI Taxonomy" id="6198"/>
    <lineage>
        <taxon>Eukaryota</taxon>
        <taxon>Metazoa</taxon>
        <taxon>Spiralia</taxon>
        <taxon>Lophotrochozoa</taxon>
        <taxon>Platyhelminthes</taxon>
        <taxon>Trematoda</taxon>
        <taxon>Digenea</taxon>
        <taxon>Opisthorchiida</taxon>
        <taxon>Opisthorchiata</taxon>
        <taxon>Opisthorchiidae</taxon>
        <taxon>Opisthorchis</taxon>
    </lineage>
</organism>
<proteinExistence type="predicted"/>
<protein>
    <submittedName>
        <fullName evidence="1">Uncharacterized protein</fullName>
    </submittedName>
</protein>
<evidence type="ECO:0000313" key="2">
    <source>
        <dbReference type="Proteomes" id="UP000054324"/>
    </source>
</evidence>
<gene>
    <name evidence="1" type="ORF">T265_12184</name>
</gene>
<dbReference type="AlphaFoldDB" id="A0A074Z653"/>
<dbReference type="EMBL" id="KL598467">
    <property type="protein sequence ID" value="KER18710.1"/>
    <property type="molecule type" value="Genomic_DNA"/>
</dbReference>
<dbReference type="Proteomes" id="UP000054324">
    <property type="component" value="Unassembled WGS sequence"/>
</dbReference>